<dbReference type="Proteomes" id="UP000619355">
    <property type="component" value="Unassembled WGS sequence"/>
</dbReference>
<evidence type="ECO:0000313" key="2">
    <source>
        <dbReference type="Proteomes" id="UP000619355"/>
    </source>
</evidence>
<protein>
    <submittedName>
        <fullName evidence="1">Uncharacterized protein</fullName>
    </submittedName>
</protein>
<organism evidence="1 2">
    <name type="scientific">Streptomyces capoamus</name>
    <dbReference type="NCBI Taxonomy" id="68183"/>
    <lineage>
        <taxon>Bacteria</taxon>
        <taxon>Bacillati</taxon>
        <taxon>Actinomycetota</taxon>
        <taxon>Actinomycetes</taxon>
        <taxon>Kitasatosporales</taxon>
        <taxon>Streptomycetaceae</taxon>
        <taxon>Streptomyces</taxon>
    </lineage>
</organism>
<dbReference type="EMBL" id="BNBF01000020">
    <property type="protein sequence ID" value="GHG65432.1"/>
    <property type="molecule type" value="Genomic_DNA"/>
</dbReference>
<reference evidence="2" key="1">
    <citation type="journal article" date="2019" name="Int. J. Syst. Evol. Microbiol.">
        <title>The Global Catalogue of Microorganisms (GCM) 10K type strain sequencing project: providing services to taxonomists for standard genome sequencing and annotation.</title>
        <authorList>
            <consortium name="The Broad Institute Genomics Platform"/>
            <consortium name="The Broad Institute Genome Sequencing Center for Infectious Disease"/>
            <person name="Wu L."/>
            <person name="Ma J."/>
        </authorList>
    </citation>
    <scope>NUCLEOTIDE SEQUENCE [LARGE SCALE GENOMIC DNA]</scope>
    <source>
        <strain evidence="2">JCM 4253</strain>
    </source>
</reference>
<name>A0A919KEP1_9ACTN</name>
<proteinExistence type="predicted"/>
<evidence type="ECO:0000313" key="1">
    <source>
        <dbReference type="EMBL" id="GHG65432.1"/>
    </source>
</evidence>
<accession>A0A919KEP1</accession>
<keyword evidence="2" id="KW-1185">Reference proteome</keyword>
<sequence>MADLGVDGVREVDRGGAGRQRDDVTLGGEDEDLVAGQVEAQGLQELARVLGLLLPVQQLAQPRHVVEVVVLLARLRHVGADLGGAGDGLLLVLPVRGDAVLGAAVHVERADLQLDRLAVGPDDRRVQRLVHVELGHRDVVLEPAGDRVPPRVHGAEGGVAVAHGVDEDADAHQVVDLREVTAADDHLLVDAVVVLGAAGDGRLDAGGAQVGLDLVGHYGEVLVPLGRPLGHQPYDLVVHLGVEDREGEVLQLPLDGVHAEAVGERSIDLQRLPRLLLLLLALEVAHGAHVVQAVRELDDQDARVLGHRHDHLAHGLGLRGLAELDLVQLGDAVDEEGHGVAEVAAELVQAVLGVLDGVVQQPRHQCGRIHAQLGEDGGDGERVRDVRVAALALLAAVPALGDLVGALDLAQRGVLDLGVVAAHYPQQRLQDRVVRVGALDAEAGEPGPDAVGGAGAGGLRGGLAHHRRLYRALGRGRLGARGLGALLDRRGLGVLDRPAGVVLHLGGARRGLRRGGRGGLGLGGGQVLGLVWQEGSSCAIRVPRSGSGDPMVSILRPVIACGRP</sequence>
<comment type="caution">
    <text evidence="1">The sequence shown here is derived from an EMBL/GenBank/DDBJ whole genome shotgun (WGS) entry which is preliminary data.</text>
</comment>
<dbReference type="AlphaFoldDB" id="A0A919KEP1"/>
<gene>
    <name evidence="1" type="ORF">GCM10018980_57150</name>
</gene>